<dbReference type="Proteomes" id="UP000246278">
    <property type="component" value="Unassembled WGS sequence"/>
</dbReference>
<sequence>MRKKRSTPQKPKVTYRVNEQIRTPEVRVVFSDGSQEIMRTGNALKLAEEEGLDLIEVQPTATPPVCKLDNYGKLQYKLDKKDKDRKKKSKPTALKELRFHPNTDKHDFDFKAAHLEEFLRKGNRVRATVVFLGRSIIYKDKGFELVERLTERLSNVSNREGTPKFEGKRLFVYFEPDKKKIEVYERQLAKMNKESQQ</sequence>
<dbReference type="AlphaFoldDB" id="A0A317T857"/>
<dbReference type="GO" id="GO:0005737">
    <property type="term" value="C:cytoplasm"/>
    <property type="evidence" value="ECO:0007669"/>
    <property type="project" value="UniProtKB-SubCell"/>
</dbReference>
<dbReference type="OrthoDB" id="9806014at2"/>
<dbReference type="Pfam" id="PF05198">
    <property type="entry name" value="IF3_N"/>
    <property type="match status" value="1"/>
</dbReference>
<dbReference type="RefSeq" id="WP_110022644.1">
    <property type="nucleotide sequence ID" value="NZ_PDNZ01000002.1"/>
</dbReference>
<comment type="caution">
    <text evidence="8">The sequence shown here is derived from an EMBL/GenBank/DDBJ whole genome shotgun (WGS) entry which is preliminary data.</text>
</comment>
<gene>
    <name evidence="4" type="primary">infC</name>
    <name evidence="8" type="ORF">CR164_04140</name>
</gene>
<name>A0A317T857_9CHLB</name>
<dbReference type="EMBL" id="PDNZ01000002">
    <property type="protein sequence ID" value="PWW82929.1"/>
    <property type="molecule type" value="Genomic_DNA"/>
</dbReference>
<evidence type="ECO:0000259" key="6">
    <source>
        <dbReference type="Pfam" id="PF00707"/>
    </source>
</evidence>
<evidence type="ECO:0000256" key="4">
    <source>
        <dbReference type="HAMAP-Rule" id="MF_00080"/>
    </source>
</evidence>
<keyword evidence="9" id="KW-1185">Reference proteome</keyword>
<dbReference type="SUPFAM" id="SSF54364">
    <property type="entry name" value="Translation initiation factor IF3, N-terminal domain"/>
    <property type="match status" value="1"/>
</dbReference>
<dbReference type="Gene3D" id="3.10.20.80">
    <property type="entry name" value="Translation initiation factor 3 (IF-3), N-terminal domain"/>
    <property type="match status" value="1"/>
</dbReference>
<evidence type="ECO:0000256" key="1">
    <source>
        <dbReference type="ARBA" id="ARBA00005439"/>
    </source>
</evidence>
<organism evidence="8 9">
    <name type="scientific">Prosthecochloris marina</name>
    <dbReference type="NCBI Taxonomy" id="2017681"/>
    <lineage>
        <taxon>Bacteria</taxon>
        <taxon>Pseudomonadati</taxon>
        <taxon>Chlorobiota</taxon>
        <taxon>Chlorobiia</taxon>
        <taxon>Chlorobiales</taxon>
        <taxon>Chlorobiaceae</taxon>
        <taxon>Prosthecochloris</taxon>
    </lineage>
</organism>
<dbReference type="InterPro" id="IPR036788">
    <property type="entry name" value="T_IF-3_C_sf"/>
</dbReference>
<dbReference type="InterPro" id="IPR036787">
    <property type="entry name" value="T_IF-3_N_sf"/>
</dbReference>
<dbReference type="GO" id="GO:0043022">
    <property type="term" value="F:ribosome binding"/>
    <property type="evidence" value="ECO:0007669"/>
    <property type="project" value="TreeGrafter"/>
</dbReference>
<comment type="similarity">
    <text evidence="1 4">Belongs to the IF-3 family.</text>
</comment>
<comment type="subcellular location">
    <subcellularLocation>
        <location evidence="4">Cytoplasm</location>
    </subcellularLocation>
</comment>
<dbReference type="Pfam" id="PF00707">
    <property type="entry name" value="IF3_C"/>
    <property type="match status" value="1"/>
</dbReference>
<dbReference type="PANTHER" id="PTHR10938">
    <property type="entry name" value="TRANSLATION INITIATION FACTOR IF-3"/>
    <property type="match status" value="1"/>
</dbReference>
<feature type="domain" description="Translation initiation factor 3 N-terminal" evidence="7">
    <location>
        <begin position="17"/>
        <end position="84"/>
    </location>
</feature>
<dbReference type="NCBIfam" id="TIGR00168">
    <property type="entry name" value="infC"/>
    <property type="match status" value="1"/>
</dbReference>
<comment type="function">
    <text evidence="4">IF-3 binds to the 30S ribosomal subunit and shifts the equilibrium between 70S ribosomes and their 50S and 30S subunits in favor of the free subunits, thus enhancing the availability of 30S subunits on which protein synthesis initiation begins.</text>
</comment>
<dbReference type="InterPro" id="IPR019814">
    <property type="entry name" value="Translation_initiation_fac_3_N"/>
</dbReference>
<evidence type="ECO:0000259" key="7">
    <source>
        <dbReference type="Pfam" id="PF05198"/>
    </source>
</evidence>
<evidence type="ECO:0000313" key="9">
    <source>
        <dbReference type="Proteomes" id="UP000246278"/>
    </source>
</evidence>
<keyword evidence="2 4" id="KW-0396">Initiation factor</keyword>
<accession>A0A317T857</accession>
<dbReference type="GO" id="GO:0032790">
    <property type="term" value="P:ribosome disassembly"/>
    <property type="evidence" value="ECO:0007669"/>
    <property type="project" value="TreeGrafter"/>
</dbReference>
<dbReference type="HAMAP" id="MF_00080">
    <property type="entry name" value="IF_3"/>
    <property type="match status" value="1"/>
</dbReference>
<dbReference type="SUPFAM" id="SSF55200">
    <property type="entry name" value="Translation initiation factor IF3, C-terminal domain"/>
    <property type="match status" value="1"/>
</dbReference>
<evidence type="ECO:0000256" key="5">
    <source>
        <dbReference type="NCBIfam" id="TIGR00168"/>
    </source>
</evidence>
<evidence type="ECO:0000256" key="3">
    <source>
        <dbReference type="ARBA" id="ARBA00022917"/>
    </source>
</evidence>
<dbReference type="InterPro" id="IPR001288">
    <property type="entry name" value="Translation_initiation_fac_3"/>
</dbReference>
<keyword evidence="4" id="KW-0963">Cytoplasm</keyword>
<dbReference type="PANTHER" id="PTHR10938:SF0">
    <property type="entry name" value="TRANSLATION INITIATION FACTOR IF-3, MITOCHONDRIAL"/>
    <property type="match status" value="1"/>
</dbReference>
<comment type="subunit">
    <text evidence="4">Monomer.</text>
</comment>
<keyword evidence="3 4" id="KW-0648">Protein biosynthesis</keyword>
<protein>
    <recommendedName>
        <fullName evidence="4 5">Translation initiation factor IF-3</fullName>
    </recommendedName>
</protein>
<evidence type="ECO:0000313" key="8">
    <source>
        <dbReference type="EMBL" id="PWW82929.1"/>
    </source>
</evidence>
<reference evidence="9" key="1">
    <citation type="submission" date="2017-10" db="EMBL/GenBank/DDBJ databases">
        <authorList>
            <person name="Gaisin V.A."/>
            <person name="Rysina M.S."/>
            <person name="Grouzdev D.S."/>
        </authorList>
    </citation>
    <scope>NUCLEOTIDE SEQUENCE [LARGE SCALE GENOMIC DNA]</scope>
    <source>
        <strain evidence="9">V1</strain>
    </source>
</reference>
<feature type="domain" description="Translation initiation factor 3 C-terminal" evidence="6">
    <location>
        <begin position="93"/>
        <end position="176"/>
    </location>
</feature>
<dbReference type="GO" id="GO:0003743">
    <property type="term" value="F:translation initiation factor activity"/>
    <property type="evidence" value="ECO:0007669"/>
    <property type="project" value="UniProtKB-UniRule"/>
</dbReference>
<proteinExistence type="inferred from homology"/>
<dbReference type="InterPro" id="IPR019815">
    <property type="entry name" value="Translation_initiation_fac_3_C"/>
</dbReference>
<dbReference type="Gene3D" id="3.30.110.10">
    <property type="entry name" value="Translation initiation factor 3 (IF-3), C-terminal domain"/>
    <property type="match status" value="1"/>
</dbReference>
<evidence type="ECO:0000256" key="2">
    <source>
        <dbReference type="ARBA" id="ARBA00022540"/>
    </source>
</evidence>